<reference evidence="16" key="1">
    <citation type="submission" date="2025-08" db="UniProtKB">
        <authorList>
            <consortium name="RefSeq"/>
        </authorList>
    </citation>
    <scope>IDENTIFICATION</scope>
</reference>
<keyword evidence="5" id="KW-0805">Transcription regulation</keyword>
<dbReference type="SUPFAM" id="SSF46689">
    <property type="entry name" value="Homeodomain-like"/>
    <property type="match status" value="2"/>
</dbReference>
<dbReference type="PROSITE" id="PS50071">
    <property type="entry name" value="HOMEOBOX_2"/>
    <property type="match status" value="1"/>
</dbReference>
<dbReference type="GO" id="GO:0000981">
    <property type="term" value="F:DNA-binding transcription factor activity, RNA polymerase II-specific"/>
    <property type="evidence" value="ECO:0007669"/>
    <property type="project" value="InterPro"/>
</dbReference>
<keyword evidence="6 10" id="KW-0238">DNA-binding</keyword>
<keyword evidence="9 10" id="KW-0539">Nucleus</keyword>
<dbReference type="Gene3D" id="1.10.10.60">
    <property type="entry name" value="Homeodomain-like"/>
    <property type="match status" value="1"/>
</dbReference>
<comment type="similarity">
    <text evidence="2">Belongs to the paired homeobox family.</text>
</comment>
<feature type="domain" description="Homeobox" evidence="13">
    <location>
        <begin position="216"/>
        <end position="276"/>
    </location>
</feature>
<dbReference type="GO" id="GO:0005634">
    <property type="term" value="C:nucleus"/>
    <property type="evidence" value="ECO:0007669"/>
    <property type="project" value="UniProtKB-SubCell"/>
</dbReference>
<dbReference type="CTD" id="5078"/>
<feature type="domain" description="Paired" evidence="14">
    <location>
        <begin position="44"/>
        <end position="170"/>
    </location>
</feature>
<keyword evidence="8" id="KW-0804">Transcription</keyword>
<keyword evidence="15" id="KW-1185">Reference proteome</keyword>
<evidence type="ECO:0000256" key="8">
    <source>
        <dbReference type="ARBA" id="ARBA00023163"/>
    </source>
</evidence>
<keyword evidence="4" id="KW-0563">Paired box</keyword>
<dbReference type="InterPro" id="IPR017970">
    <property type="entry name" value="Homeobox_CS"/>
</dbReference>
<dbReference type="InParanoid" id="A0A3Q0HL99"/>
<dbReference type="STRING" id="38654.A0A3Q0HL99"/>
<evidence type="ECO:0000259" key="13">
    <source>
        <dbReference type="PROSITE" id="PS50071"/>
    </source>
</evidence>
<dbReference type="FunFam" id="1.10.10.10:FF:000003">
    <property type="entry name" value="Paired box protein Pax-6"/>
    <property type="match status" value="1"/>
</dbReference>
<comment type="subcellular location">
    <subcellularLocation>
        <location evidence="1 10 11">Nucleus</location>
    </subcellularLocation>
</comment>
<gene>
    <name evidence="16" type="primary">PAX4</name>
</gene>
<feature type="DNA-binding region" description="Homeobox" evidence="10">
    <location>
        <begin position="218"/>
        <end position="277"/>
    </location>
</feature>
<evidence type="ECO:0000256" key="1">
    <source>
        <dbReference type="ARBA" id="ARBA00004123"/>
    </source>
</evidence>
<dbReference type="Pfam" id="PF00046">
    <property type="entry name" value="Homeodomain"/>
    <property type="match status" value="1"/>
</dbReference>
<dbReference type="AlphaFoldDB" id="A0A3Q0HL99"/>
<accession>A0A3Q0HL99</accession>
<dbReference type="Gene3D" id="1.10.10.10">
    <property type="entry name" value="Winged helix-like DNA-binding domain superfamily/Winged helix DNA-binding domain"/>
    <property type="match status" value="2"/>
</dbReference>
<evidence type="ECO:0000313" key="15">
    <source>
        <dbReference type="Proteomes" id="UP000189705"/>
    </source>
</evidence>
<evidence type="ECO:0000256" key="6">
    <source>
        <dbReference type="ARBA" id="ARBA00023125"/>
    </source>
</evidence>
<proteinExistence type="inferred from homology"/>
<dbReference type="InterPro" id="IPR036388">
    <property type="entry name" value="WH-like_DNA-bd_sf"/>
</dbReference>
<keyword evidence="7 10" id="KW-0371">Homeobox</keyword>
<keyword evidence="3" id="KW-0217">Developmental protein</keyword>
<feature type="compositionally biased region" description="Polar residues" evidence="12">
    <location>
        <begin position="1"/>
        <end position="11"/>
    </location>
</feature>
<dbReference type="CDD" id="cd00086">
    <property type="entry name" value="homeodomain"/>
    <property type="match status" value="1"/>
</dbReference>
<dbReference type="Proteomes" id="UP000189705">
    <property type="component" value="Unplaced"/>
</dbReference>
<dbReference type="InterPro" id="IPR001356">
    <property type="entry name" value="HD"/>
</dbReference>
<dbReference type="PANTHER" id="PTHR45636:SF8">
    <property type="entry name" value="PAIRED BOX PROTEIN PAX-4"/>
    <property type="match status" value="1"/>
</dbReference>
<evidence type="ECO:0000256" key="4">
    <source>
        <dbReference type="ARBA" id="ARBA00022724"/>
    </source>
</evidence>
<feature type="region of interest" description="Disordered" evidence="12">
    <location>
        <begin position="187"/>
        <end position="221"/>
    </location>
</feature>
<evidence type="ECO:0000256" key="2">
    <source>
        <dbReference type="ARBA" id="ARBA00005733"/>
    </source>
</evidence>
<protein>
    <submittedName>
        <fullName evidence="16">Paired box protein Pax-4</fullName>
    </submittedName>
</protein>
<dbReference type="KEGG" id="asn:102369853"/>
<dbReference type="PANTHER" id="PTHR45636">
    <property type="entry name" value="PAIRED BOX PROTEIN PAX-6-RELATED-RELATED"/>
    <property type="match status" value="1"/>
</dbReference>
<evidence type="ECO:0000256" key="10">
    <source>
        <dbReference type="PROSITE-ProRule" id="PRU00108"/>
    </source>
</evidence>
<evidence type="ECO:0000313" key="16">
    <source>
        <dbReference type="RefSeq" id="XP_025071218.1"/>
    </source>
</evidence>
<dbReference type="PROSITE" id="PS00027">
    <property type="entry name" value="HOMEOBOX_1"/>
    <property type="match status" value="1"/>
</dbReference>
<dbReference type="GeneID" id="102369853"/>
<dbReference type="InterPro" id="IPR001523">
    <property type="entry name" value="Paired_dom"/>
</dbReference>
<dbReference type="GO" id="GO:0000978">
    <property type="term" value="F:RNA polymerase II cis-regulatory region sequence-specific DNA binding"/>
    <property type="evidence" value="ECO:0007669"/>
    <property type="project" value="TreeGrafter"/>
</dbReference>
<dbReference type="Pfam" id="PF00292">
    <property type="entry name" value="PAX"/>
    <property type="match status" value="1"/>
</dbReference>
<dbReference type="PRINTS" id="PR00027">
    <property type="entry name" value="PAIREDBOX"/>
</dbReference>
<evidence type="ECO:0000256" key="12">
    <source>
        <dbReference type="SAM" id="MobiDB-lite"/>
    </source>
</evidence>
<dbReference type="SMART" id="SM00351">
    <property type="entry name" value="PAX"/>
    <property type="match status" value="1"/>
</dbReference>
<evidence type="ECO:0000256" key="9">
    <source>
        <dbReference type="ARBA" id="ARBA00023242"/>
    </source>
</evidence>
<dbReference type="InterPro" id="IPR009057">
    <property type="entry name" value="Homeodomain-like_sf"/>
</dbReference>
<organism evidence="15 16">
    <name type="scientific">Alligator sinensis</name>
    <name type="common">Chinese alligator</name>
    <dbReference type="NCBI Taxonomy" id="38654"/>
    <lineage>
        <taxon>Eukaryota</taxon>
        <taxon>Metazoa</taxon>
        <taxon>Chordata</taxon>
        <taxon>Craniata</taxon>
        <taxon>Vertebrata</taxon>
        <taxon>Euteleostomi</taxon>
        <taxon>Archelosauria</taxon>
        <taxon>Archosauria</taxon>
        <taxon>Crocodylia</taxon>
        <taxon>Alligatoridae</taxon>
        <taxon>Alligatorinae</taxon>
        <taxon>Alligator</taxon>
    </lineage>
</organism>
<dbReference type="RefSeq" id="XP_025071218.1">
    <property type="nucleotide sequence ID" value="XM_025215433.1"/>
</dbReference>
<feature type="region of interest" description="Disordered" evidence="12">
    <location>
        <begin position="1"/>
        <end position="41"/>
    </location>
</feature>
<feature type="compositionally biased region" description="Low complexity" evidence="12">
    <location>
        <begin position="203"/>
        <end position="215"/>
    </location>
</feature>
<evidence type="ECO:0000256" key="5">
    <source>
        <dbReference type="ARBA" id="ARBA00023015"/>
    </source>
</evidence>
<sequence length="434" mass="46068">MTDLGLTQSAGTEVLREKGRSPLPSEQEPKPHGFPMKKVPSPLGAGGVNQLGGVFVNGCPLPTCKRKRIVELAVSGVRACDISRSLQVSNGCVSKILDRYYRTGAVEPKATGGSKARLAPPAVVARIAQLKQEQPGLFAWEIQRRLQSEGVCASHRTPSVSSINRVLRSLPPSLPLAPGCAFTVHPSPPGDAQAGVSAVIQHPPRSSEAPRSSPPDGQARNRTVFSATQSLALEEAFQRGQYPDACTRESLAMATQLPDPTIRVWFSNRRAKWRREAKVRLQAAQTGLHGDWTLPPWAPGQAFAALHPSSGTGTVSTQGPPAAPVPLPGQGGLNPASLHVTAPPLHLHTSPPGCVRGPWTGTTPSLPPSSWDSSSRLWMSLAMEEAVHHDRGLPGKLPVDDGSQEIEMASTRDIAVQEHVSTVARGDSVARPTC</sequence>
<dbReference type="SMART" id="SM00389">
    <property type="entry name" value="HOX"/>
    <property type="match status" value="1"/>
</dbReference>
<evidence type="ECO:0000256" key="11">
    <source>
        <dbReference type="RuleBase" id="RU000682"/>
    </source>
</evidence>
<dbReference type="InterPro" id="IPR043565">
    <property type="entry name" value="PAX_fam"/>
</dbReference>
<dbReference type="PROSITE" id="PS51057">
    <property type="entry name" value="PAIRED_2"/>
    <property type="match status" value="1"/>
</dbReference>
<evidence type="ECO:0000256" key="3">
    <source>
        <dbReference type="ARBA" id="ARBA00022473"/>
    </source>
</evidence>
<evidence type="ECO:0000259" key="14">
    <source>
        <dbReference type="PROSITE" id="PS51057"/>
    </source>
</evidence>
<evidence type="ECO:0000256" key="7">
    <source>
        <dbReference type="ARBA" id="ARBA00023155"/>
    </source>
</evidence>
<name>A0A3Q0HL99_ALLSI</name>